<evidence type="ECO:0000313" key="4">
    <source>
        <dbReference type="Proteomes" id="UP001597459"/>
    </source>
</evidence>
<comment type="caution">
    <text evidence="3">The sequence shown here is derived from an EMBL/GenBank/DDBJ whole genome shotgun (WGS) entry which is preliminary data.</text>
</comment>
<keyword evidence="2" id="KW-0812">Transmembrane</keyword>
<dbReference type="RefSeq" id="WP_176029984.1">
    <property type="nucleotide sequence ID" value="NZ_JBHSJV010000001.1"/>
</dbReference>
<keyword evidence="2" id="KW-1133">Transmembrane helix</keyword>
<dbReference type="Proteomes" id="UP001597459">
    <property type="component" value="Unassembled WGS sequence"/>
</dbReference>
<name>A0ABW5ND63_9FLAO</name>
<proteinExistence type="predicted"/>
<organism evidence="3 4">
    <name type="scientific">Aquimarina hainanensis</name>
    <dbReference type="NCBI Taxonomy" id="1578017"/>
    <lineage>
        <taxon>Bacteria</taxon>
        <taxon>Pseudomonadati</taxon>
        <taxon>Bacteroidota</taxon>
        <taxon>Flavobacteriia</taxon>
        <taxon>Flavobacteriales</taxon>
        <taxon>Flavobacteriaceae</taxon>
        <taxon>Aquimarina</taxon>
    </lineage>
</organism>
<sequence length="250" mass="28898">MDTKVGEYLSIRYKIEKTLLKQQSLEGKLNAVSGKIKKERKQYWYFLSGILVFFSAIVFLCLYHWGGIIKKNETKHTSVVDVVSIHKIKNELIAVKSDVNSYKNELKEEEKLRKTLIKASEKKEYRRRYCILNKVYKNNGIIFIEADFVDFFKGEKAVQKAKEQGKAMQAITSKGDTLYSLPEKYFVSNVNPKIRVLKVNDNVRLKNIKNSSEANYSLALFQKIIKDKSLLVLEMSDGVVYGIFKKDLSV</sequence>
<evidence type="ECO:0000256" key="1">
    <source>
        <dbReference type="SAM" id="Coils"/>
    </source>
</evidence>
<dbReference type="EMBL" id="JBHULX010000039">
    <property type="protein sequence ID" value="MFD2593046.1"/>
    <property type="molecule type" value="Genomic_DNA"/>
</dbReference>
<evidence type="ECO:0000313" key="3">
    <source>
        <dbReference type="EMBL" id="MFD2593046.1"/>
    </source>
</evidence>
<reference evidence="4" key="1">
    <citation type="journal article" date="2019" name="Int. J. Syst. Evol. Microbiol.">
        <title>The Global Catalogue of Microorganisms (GCM) 10K type strain sequencing project: providing services to taxonomists for standard genome sequencing and annotation.</title>
        <authorList>
            <consortium name="The Broad Institute Genomics Platform"/>
            <consortium name="The Broad Institute Genome Sequencing Center for Infectious Disease"/>
            <person name="Wu L."/>
            <person name="Ma J."/>
        </authorList>
    </citation>
    <scope>NUCLEOTIDE SEQUENCE [LARGE SCALE GENOMIC DNA]</scope>
    <source>
        <strain evidence="4">KCTC 42423</strain>
    </source>
</reference>
<keyword evidence="4" id="KW-1185">Reference proteome</keyword>
<evidence type="ECO:0000256" key="2">
    <source>
        <dbReference type="SAM" id="Phobius"/>
    </source>
</evidence>
<accession>A0ABW5ND63</accession>
<feature type="transmembrane region" description="Helical" evidence="2">
    <location>
        <begin position="43"/>
        <end position="65"/>
    </location>
</feature>
<keyword evidence="2" id="KW-0472">Membrane</keyword>
<keyword evidence="1" id="KW-0175">Coiled coil</keyword>
<gene>
    <name evidence="3" type="ORF">ACFSTE_19570</name>
</gene>
<feature type="coiled-coil region" evidence="1">
    <location>
        <begin position="85"/>
        <end position="122"/>
    </location>
</feature>
<protein>
    <submittedName>
        <fullName evidence="3">Uncharacterized protein</fullName>
    </submittedName>
</protein>